<evidence type="ECO:0000259" key="8">
    <source>
        <dbReference type="PROSITE" id="PS51403"/>
    </source>
</evidence>
<keyword evidence="10" id="KW-1185">Reference proteome</keyword>
<dbReference type="InterPro" id="IPR001442">
    <property type="entry name" value="Collagen_IV_NC"/>
</dbReference>
<reference evidence="9" key="1">
    <citation type="submission" date="2019-05" db="EMBL/GenBank/DDBJ databases">
        <title>Annotation for the trematode Paragonimus heterotremus.</title>
        <authorList>
            <person name="Choi Y.-J."/>
        </authorList>
    </citation>
    <scope>NUCLEOTIDE SEQUENCE</scope>
    <source>
        <strain evidence="9">LC</strain>
    </source>
</reference>
<evidence type="ECO:0000256" key="7">
    <source>
        <dbReference type="ARBA" id="ARBA00023157"/>
    </source>
</evidence>
<evidence type="ECO:0000256" key="4">
    <source>
        <dbReference type="ARBA" id="ARBA00022737"/>
    </source>
</evidence>
<dbReference type="Proteomes" id="UP000748531">
    <property type="component" value="Unassembled WGS sequence"/>
</dbReference>
<dbReference type="AlphaFoldDB" id="A0A8J4WDJ8"/>
<comment type="caution">
    <text evidence="9">The sequence shown here is derived from an EMBL/GenBank/DDBJ whole genome shotgun (WGS) entry which is preliminary data.</text>
</comment>
<dbReference type="InterPro" id="IPR016187">
    <property type="entry name" value="CTDL_fold"/>
</dbReference>
<keyword evidence="2" id="KW-0964">Secreted</keyword>
<dbReference type="GO" id="GO:0005201">
    <property type="term" value="F:extracellular matrix structural constituent"/>
    <property type="evidence" value="ECO:0007669"/>
    <property type="project" value="InterPro"/>
</dbReference>
<comment type="subcellular location">
    <subcellularLocation>
        <location evidence="1">Secreted</location>
        <location evidence="1">Extracellular space</location>
        <location evidence="1">Extracellular matrix</location>
        <location evidence="1">Basement membrane</location>
    </subcellularLocation>
</comment>
<name>A0A8J4WDJ8_9TREM</name>
<protein>
    <submittedName>
        <fullName evidence="9">Collagen type IV alpha 4 chain</fullName>
    </submittedName>
</protein>
<proteinExistence type="predicted"/>
<evidence type="ECO:0000256" key="5">
    <source>
        <dbReference type="ARBA" id="ARBA00022869"/>
    </source>
</evidence>
<sequence>MCQSNMRHERSYWLATSVPRAEKPLPVNETADRIARCAVCEAPTHVFAFHSQAENLEPCPTTWKELWTGVSLILHTSGKHGGGQQLSSPGSCMEQFRYSPVIECNNNVGMCHYWADAKVYYLRALDHSRDQFEKPQGFTMKAAEGPVLNNVSKCRVCMKLPS</sequence>
<dbReference type="Gene3D" id="2.170.240.10">
    <property type="entry name" value="Collagen IV, non-collagenous"/>
    <property type="match status" value="1"/>
</dbReference>
<dbReference type="Pfam" id="PF01413">
    <property type="entry name" value="C4"/>
    <property type="match status" value="1"/>
</dbReference>
<dbReference type="InterPro" id="IPR036954">
    <property type="entry name" value="Collagen_IV_NC_sf"/>
</dbReference>
<evidence type="ECO:0000313" key="9">
    <source>
        <dbReference type="EMBL" id="KAF5395588.1"/>
    </source>
</evidence>
<dbReference type="GO" id="GO:0005581">
    <property type="term" value="C:collagen trimer"/>
    <property type="evidence" value="ECO:0007669"/>
    <property type="project" value="UniProtKB-KW"/>
</dbReference>
<dbReference type="SUPFAM" id="SSF56436">
    <property type="entry name" value="C-type lectin-like"/>
    <property type="match status" value="2"/>
</dbReference>
<evidence type="ECO:0000256" key="3">
    <source>
        <dbReference type="ARBA" id="ARBA00022530"/>
    </source>
</evidence>
<accession>A0A8J4WDJ8</accession>
<evidence type="ECO:0000256" key="2">
    <source>
        <dbReference type="ARBA" id="ARBA00022525"/>
    </source>
</evidence>
<keyword evidence="4" id="KW-0677">Repeat</keyword>
<evidence type="ECO:0000256" key="6">
    <source>
        <dbReference type="ARBA" id="ARBA00023119"/>
    </source>
</evidence>
<feature type="domain" description="Collagen IV NC1" evidence="8">
    <location>
        <begin position="1"/>
        <end position="161"/>
    </location>
</feature>
<keyword evidence="6 9" id="KW-0176">Collagen</keyword>
<dbReference type="PROSITE" id="PS51403">
    <property type="entry name" value="NC1_IV"/>
    <property type="match status" value="1"/>
</dbReference>
<dbReference type="GO" id="GO:0005604">
    <property type="term" value="C:basement membrane"/>
    <property type="evidence" value="ECO:0007669"/>
    <property type="project" value="UniProtKB-SubCell"/>
</dbReference>
<keyword evidence="5" id="KW-0084">Basement membrane</keyword>
<keyword evidence="7" id="KW-1015">Disulfide bond</keyword>
<evidence type="ECO:0000313" key="10">
    <source>
        <dbReference type="Proteomes" id="UP000748531"/>
    </source>
</evidence>
<organism evidence="9 10">
    <name type="scientific">Paragonimus heterotremus</name>
    <dbReference type="NCBI Taxonomy" id="100268"/>
    <lineage>
        <taxon>Eukaryota</taxon>
        <taxon>Metazoa</taxon>
        <taxon>Spiralia</taxon>
        <taxon>Lophotrochozoa</taxon>
        <taxon>Platyhelminthes</taxon>
        <taxon>Trematoda</taxon>
        <taxon>Digenea</taxon>
        <taxon>Plagiorchiida</taxon>
        <taxon>Troglotremata</taxon>
        <taxon>Troglotrematidae</taxon>
        <taxon>Paragonimus</taxon>
    </lineage>
</organism>
<keyword evidence="3" id="KW-0272">Extracellular matrix</keyword>
<dbReference type="OrthoDB" id="10071882at2759"/>
<dbReference type="EMBL" id="LUCH01011425">
    <property type="protein sequence ID" value="KAF5395588.1"/>
    <property type="molecule type" value="Genomic_DNA"/>
</dbReference>
<dbReference type="SMART" id="SM00111">
    <property type="entry name" value="C4"/>
    <property type="match status" value="1"/>
</dbReference>
<evidence type="ECO:0000256" key="1">
    <source>
        <dbReference type="ARBA" id="ARBA00004302"/>
    </source>
</evidence>
<gene>
    <name evidence="9" type="ORF">PHET_11946</name>
</gene>